<accession>A0A182ECS2</accession>
<evidence type="ECO:0000313" key="4">
    <source>
        <dbReference type="WBParaSite" id="nOo.2.0.1.t05867-RA"/>
    </source>
</evidence>
<name>A0A182ECS2_ONCOC</name>
<evidence type="ECO:0000256" key="1">
    <source>
        <dbReference type="SAM" id="MobiDB-lite"/>
    </source>
</evidence>
<reference evidence="4" key="1">
    <citation type="submission" date="2016-06" db="UniProtKB">
        <authorList>
            <consortium name="WormBaseParasite"/>
        </authorList>
    </citation>
    <scope>IDENTIFICATION</scope>
</reference>
<protein>
    <submittedName>
        <fullName evidence="2 4">Uncharacterized protein</fullName>
    </submittedName>
</protein>
<dbReference type="EMBL" id="UYRW01001676">
    <property type="protein sequence ID" value="VDK79821.1"/>
    <property type="molecule type" value="Genomic_DNA"/>
</dbReference>
<dbReference type="Proteomes" id="UP000271087">
    <property type="component" value="Unassembled WGS sequence"/>
</dbReference>
<reference evidence="2 3" key="2">
    <citation type="submission" date="2018-08" db="EMBL/GenBank/DDBJ databases">
        <authorList>
            <person name="Laetsch R D."/>
            <person name="Stevens L."/>
            <person name="Kumar S."/>
            <person name="Blaxter L. M."/>
        </authorList>
    </citation>
    <scope>NUCLEOTIDE SEQUENCE [LARGE SCALE GENOMIC DNA]</scope>
</reference>
<evidence type="ECO:0000313" key="2">
    <source>
        <dbReference type="EMBL" id="VDK79821.1"/>
    </source>
</evidence>
<proteinExistence type="predicted"/>
<evidence type="ECO:0000313" key="3">
    <source>
        <dbReference type="Proteomes" id="UP000271087"/>
    </source>
</evidence>
<dbReference type="WBParaSite" id="nOo.2.0.1.t05867-RA">
    <property type="protein sequence ID" value="nOo.2.0.1.t05867-RA"/>
    <property type="gene ID" value="nOo.2.0.1.g05867"/>
</dbReference>
<sequence length="134" mass="15321">MEESIYRRSPPTKRTPTSHNRIHRPPSSPPTWHTNERYYANGRMVDMNGRCKRLVLSVVGAGEGGEEGCCACHVSAYDSALDWLATTATATIARWWWRRLLRLLLQLLLQPPSVSKDDWSVFRNLVAFYFPESG</sequence>
<feature type="region of interest" description="Disordered" evidence="1">
    <location>
        <begin position="1"/>
        <end position="34"/>
    </location>
</feature>
<keyword evidence="3" id="KW-1185">Reference proteome</keyword>
<organism evidence="4">
    <name type="scientific">Onchocerca ochengi</name>
    <name type="common">Filarial nematode worm</name>
    <dbReference type="NCBI Taxonomy" id="42157"/>
    <lineage>
        <taxon>Eukaryota</taxon>
        <taxon>Metazoa</taxon>
        <taxon>Ecdysozoa</taxon>
        <taxon>Nematoda</taxon>
        <taxon>Chromadorea</taxon>
        <taxon>Rhabditida</taxon>
        <taxon>Spirurina</taxon>
        <taxon>Spiruromorpha</taxon>
        <taxon>Filarioidea</taxon>
        <taxon>Onchocercidae</taxon>
        <taxon>Onchocerca</taxon>
    </lineage>
</organism>
<dbReference type="AlphaFoldDB" id="A0A182ECS2"/>
<gene>
    <name evidence="2" type="ORF">NOO_LOCUS5867</name>
</gene>